<dbReference type="AlphaFoldDB" id="A0ABD0U2S3"/>
<proteinExistence type="predicted"/>
<gene>
    <name evidence="1" type="ORF">M5K25_024590</name>
</gene>
<evidence type="ECO:0000313" key="1">
    <source>
        <dbReference type="EMBL" id="KAL0906125.1"/>
    </source>
</evidence>
<name>A0ABD0U2S3_DENTH</name>
<accession>A0ABD0U2S3</accession>
<evidence type="ECO:0000313" key="2">
    <source>
        <dbReference type="Proteomes" id="UP001552299"/>
    </source>
</evidence>
<dbReference type="Proteomes" id="UP001552299">
    <property type="component" value="Unassembled WGS sequence"/>
</dbReference>
<dbReference type="EMBL" id="JANQDX010000018">
    <property type="protein sequence ID" value="KAL0906125.1"/>
    <property type="molecule type" value="Genomic_DNA"/>
</dbReference>
<protein>
    <submittedName>
        <fullName evidence="1">Uncharacterized protein</fullName>
    </submittedName>
</protein>
<keyword evidence="2" id="KW-1185">Reference proteome</keyword>
<sequence>MKATGKVEFSTIEERLRMKAGKEAERNRATGGWKKLRKATVVGCGSWRKEEMVVKWNPMHEALAFRSTNAPQQMWFASRANHTELPAIQPYLGVLDLTFYSHSGFRLEPWEMCLPMLNFLKLTELPAIRPYLGMLDPAFYTHSNLKLQAVERLQAVPAQFVRYAGKVVFRTDQENHLQSAIIASGDSSADSESSPRFTCSICDAMSGSDSSSFGKYRSSSELQSIGNTIIQASGASLLTYSSFTGILGTTEMTRHTSVGRRFASSSSSVPPILNSDIKSASLMGCLTNFGFSGFEELAWLRCCLEVDACTLGNPFRLSTGSLRDLLIFGPHLSPHLSPHVDEGSIFVIKEILLNFHLLSSWGAITSTGNGASLVLVLLQYALPYIRPPYLWCRSVLLVHIPYNTHLSNVLPPPLSYPLFLPLLVSGSLSDGATESLVLDLGRRLLRSVDYDRSWILPLEESANDGISWRILQGVDRQDKCHHGFSFRPIFDVAYWSRWISGKLHRMSRPFLFLFSHHLFEALASRLVFLSTGTFQWWIPEYAVRVSHPDVHRVGDPVGRVVVLAVTTETLPPVTTLLVAGASDWESLSKTEILRRGS</sequence>
<comment type="caution">
    <text evidence="1">The sequence shown here is derived from an EMBL/GenBank/DDBJ whole genome shotgun (WGS) entry which is preliminary data.</text>
</comment>
<reference evidence="1 2" key="1">
    <citation type="journal article" date="2024" name="Plant Biotechnol. J.">
        <title>Dendrobium thyrsiflorum genome and its molecular insights into genes involved in important horticultural traits.</title>
        <authorList>
            <person name="Chen B."/>
            <person name="Wang J.Y."/>
            <person name="Zheng P.J."/>
            <person name="Li K.L."/>
            <person name="Liang Y.M."/>
            <person name="Chen X.F."/>
            <person name="Zhang C."/>
            <person name="Zhao X."/>
            <person name="He X."/>
            <person name="Zhang G.Q."/>
            <person name="Liu Z.J."/>
            <person name="Xu Q."/>
        </authorList>
    </citation>
    <scope>NUCLEOTIDE SEQUENCE [LARGE SCALE GENOMIC DNA]</scope>
    <source>
        <strain evidence="1">GZMU011</strain>
    </source>
</reference>
<organism evidence="1 2">
    <name type="scientific">Dendrobium thyrsiflorum</name>
    <name type="common">Pinecone-like raceme dendrobium</name>
    <name type="synonym">Orchid</name>
    <dbReference type="NCBI Taxonomy" id="117978"/>
    <lineage>
        <taxon>Eukaryota</taxon>
        <taxon>Viridiplantae</taxon>
        <taxon>Streptophyta</taxon>
        <taxon>Embryophyta</taxon>
        <taxon>Tracheophyta</taxon>
        <taxon>Spermatophyta</taxon>
        <taxon>Magnoliopsida</taxon>
        <taxon>Liliopsida</taxon>
        <taxon>Asparagales</taxon>
        <taxon>Orchidaceae</taxon>
        <taxon>Epidendroideae</taxon>
        <taxon>Malaxideae</taxon>
        <taxon>Dendrobiinae</taxon>
        <taxon>Dendrobium</taxon>
    </lineage>
</organism>